<dbReference type="Gene3D" id="1.10.10.1550">
    <property type="entry name" value="ROS/MUCR transcriptional regulator protein"/>
    <property type="match status" value="1"/>
</dbReference>
<evidence type="ECO:0000256" key="2">
    <source>
        <dbReference type="SAM" id="MobiDB-lite"/>
    </source>
</evidence>
<comment type="caution">
    <text evidence="4">The sequence shown here is derived from an EMBL/GenBank/DDBJ whole genome shotgun (WGS) entry which is preliminary data.</text>
</comment>
<evidence type="ECO:0000313" key="3">
    <source>
        <dbReference type="EMBL" id="GLS45561.1"/>
    </source>
</evidence>
<dbReference type="Proteomes" id="UP000517759">
    <property type="component" value="Unassembled WGS sequence"/>
</dbReference>
<dbReference type="GO" id="GO:0003677">
    <property type="term" value="F:DNA binding"/>
    <property type="evidence" value="ECO:0007669"/>
    <property type="project" value="InterPro"/>
</dbReference>
<evidence type="ECO:0000313" key="6">
    <source>
        <dbReference type="Proteomes" id="UP001156881"/>
    </source>
</evidence>
<reference evidence="3" key="4">
    <citation type="submission" date="2023-01" db="EMBL/GenBank/DDBJ databases">
        <title>Draft genome sequence of Methylobacterium brachythecii strain NBRC 107710.</title>
        <authorList>
            <person name="Sun Q."/>
            <person name="Mori K."/>
        </authorList>
    </citation>
    <scope>NUCLEOTIDE SEQUENCE</scope>
    <source>
        <strain evidence="3">NBRC 107710</strain>
    </source>
</reference>
<protein>
    <submittedName>
        <fullName evidence="3">MucR family transcriptional regulator</fullName>
    </submittedName>
    <submittedName>
        <fullName evidence="4">Putative transcriptional regulator</fullName>
    </submittedName>
</protein>
<sequence>MTAQTTDAVSLAANIVAAYISNNSLPAGDLPAMLVNVHRAVAALTGSGATDSAAAAQPDEVEKPTSGQVRKSITPDAIISFIDGKAYKTMKRHLGTHGLDPHSYRQRYGLPSDYPMVAPNYAAQRSALAKSIGLGRPGNMAPIEEAAEGASQARKPRARKAA</sequence>
<keyword evidence="6" id="KW-1185">Reference proteome</keyword>
<comment type="similarity">
    <text evidence="1">Belongs to the ros/MucR family.</text>
</comment>
<reference evidence="6" key="2">
    <citation type="journal article" date="2019" name="Int. J. Syst. Evol. Microbiol.">
        <title>The Global Catalogue of Microorganisms (GCM) 10K type strain sequencing project: providing services to taxonomists for standard genome sequencing and annotation.</title>
        <authorList>
            <consortium name="The Broad Institute Genomics Platform"/>
            <consortium name="The Broad Institute Genome Sequencing Center for Infectious Disease"/>
            <person name="Wu L."/>
            <person name="Ma J."/>
        </authorList>
    </citation>
    <scope>NUCLEOTIDE SEQUENCE [LARGE SCALE GENOMIC DNA]</scope>
    <source>
        <strain evidence="6">NBRC 107710</strain>
    </source>
</reference>
<dbReference type="Proteomes" id="UP001156881">
    <property type="component" value="Unassembled WGS sequence"/>
</dbReference>
<dbReference type="InterPro" id="IPR041920">
    <property type="entry name" value="ROS/MUCR_sf"/>
</dbReference>
<gene>
    <name evidence="3" type="ORF">GCM10007884_35520</name>
    <name evidence="4" type="ORF">GGR33_004285</name>
</gene>
<dbReference type="InterPro" id="IPR008807">
    <property type="entry name" value="ROS_MUCR"/>
</dbReference>
<feature type="region of interest" description="Disordered" evidence="2">
    <location>
        <begin position="138"/>
        <end position="162"/>
    </location>
</feature>
<dbReference type="GO" id="GO:0006355">
    <property type="term" value="P:regulation of DNA-templated transcription"/>
    <property type="evidence" value="ECO:0007669"/>
    <property type="project" value="InterPro"/>
</dbReference>
<dbReference type="EMBL" id="JACIDN010000008">
    <property type="protein sequence ID" value="MBB3904762.1"/>
    <property type="molecule type" value="Genomic_DNA"/>
</dbReference>
<accession>A0A7W6F8Q6</accession>
<evidence type="ECO:0000256" key="1">
    <source>
        <dbReference type="ARBA" id="ARBA00007031"/>
    </source>
</evidence>
<organism evidence="4 5">
    <name type="scientific">Methylobacterium brachythecii</name>
    <dbReference type="NCBI Taxonomy" id="1176177"/>
    <lineage>
        <taxon>Bacteria</taxon>
        <taxon>Pseudomonadati</taxon>
        <taxon>Pseudomonadota</taxon>
        <taxon>Alphaproteobacteria</taxon>
        <taxon>Hyphomicrobiales</taxon>
        <taxon>Methylobacteriaceae</taxon>
        <taxon>Methylobacterium</taxon>
    </lineage>
</organism>
<dbReference type="AlphaFoldDB" id="A0A7W6F8Q6"/>
<evidence type="ECO:0000313" key="4">
    <source>
        <dbReference type="EMBL" id="MBB3904762.1"/>
    </source>
</evidence>
<proteinExistence type="inferred from homology"/>
<dbReference type="GO" id="GO:0008270">
    <property type="term" value="F:zinc ion binding"/>
    <property type="evidence" value="ECO:0007669"/>
    <property type="project" value="InterPro"/>
</dbReference>
<dbReference type="EMBL" id="BSPG01000024">
    <property type="protein sequence ID" value="GLS45561.1"/>
    <property type="molecule type" value="Genomic_DNA"/>
</dbReference>
<reference evidence="3" key="1">
    <citation type="journal article" date="2014" name="Int. J. Syst. Evol. Microbiol.">
        <title>Complete genome of a new Firmicutes species belonging to the dominant human colonic microbiota ('Ruminococcus bicirculans') reveals two chromosomes and a selective capacity to utilize plant glucans.</title>
        <authorList>
            <consortium name="NISC Comparative Sequencing Program"/>
            <person name="Wegmann U."/>
            <person name="Louis P."/>
            <person name="Goesmann A."/>
            <person name="Henrissat B."/>
            <person name="Duncan S.H."/>
            <person name="Flint H.J."/>
        </authorList>
    </citation>
    <scope>NUCLEOTIDE SEQUENCE</scope>
    <source>
        <strain evidence="3">NBRC 107710</strain>
    </source>
</reference>
<dbReference type="RefSeq" id="WP_183508864.1">
    <property type="nucleotide sequence ID" value="NZ_BSPG01000024.1"/>
</dbReference>
<reference evidence="4 5" key="3">
    <citation type="submission" date="2020-08" db="EMBL/GenBank/DDBJ databases">
        <title>Genomic Encyclopedia of Type Strains, Phase IV (KMG-IV): sequencing the most valuable type-strain genomes for metagenomic binning, comparative biology and taxonomic classification.</title>
        <authorList>
            <person name="Goeker M."/>
        </authorList>
    </citation>
    <scope>NUCLEOTIDE SEQUENCE [LARGE SCALE GENOMIC DNA]</scope>
    <source>
        <strain evidence="4 5">DSM 24105</strain>
    </source>
</reference>
<name>A0A7W6F8Q6_9HYPH</name>
<dbReference type="Pfam" id="PF05443">
    <property type="entry name" value="ROS_MUCR"/>
    <property type="match status" value="1"/>
</dbReference>
<evidence type="ECO:0000313" key="5">
    <source>
        <dbReference type="Proteomes" id="UP000517759"/>
    </source>
</evidence>